<organism evidence="3 4">
    <name type="scientific">Phytoactinopolyspora mesophila</name>
    <dbReference type="NCBI Taxonomy" id="2650750"/>
    <lineage>
        <taxon>Bacteria</taxon>
        <taxon>Bacillati</taxon>
        <taxon>Actinomycetota</taxon>
        <taxon>Actinomycetes</taxon>
        <taxon>Jiangellales</taxon>
        <taxon>Jiangellaceae</taxon>
        <taxon>Phytoactinopolyspora</taxon>
    </lineage>
</organism>
<keyword evidence="2" id="KW-0560">Oxidoreductase</keyword>
<keyword evidence="4" id="KW-1185">Reference proteome</keyword>
<evidence type="ECO:0000313" key="4">
    <source>
        <dbReference type="Proteomes" id="UP000460435"/>
    </source>
</evidence>
<accession>A0A7K3MAN4</accession>
<comment type="caution">
    <text evidence="3">The sequence shown here is derived from an EMBL/GenBank/DDBJ whole genome shotgun (WGS) entry which is preliminary data.</text>
</comment>
<sequence>MTGPGPAAQSAPPGRLAGRTVLVTGGGSGIGRGVVDAYLAEGARVTVLERSDEYIAKLASDVGDAVSIVRGDATDPAAIVKAVSTAADDARLDHLTCCAGVFDYYASVRDLTAAELRAAAEEIWRVNVLGGLLAVNIAYPRLRAARGSVTLTLSASAFYPEGGGVLYGSSKWALRGVVAHLAKDLAPDVRANGVAPGGTSGTRLGGLDALDQDMTADRVDGRDQRIQAGNALDVIPRPEDHAGAYVYLADPVAARIVTGVVVNTDGGRT</sequence>
<dbReference type="SUPFAM" id="SSF51735">
    <property type="entry name" value="NAD(P)-binding Rossmann-fold domains"/>
    <property type="match status" value="1"/>
</dbReference>
<dbReference type="Gene3D" id="3.40.50.720">
    <property type="entry name" value="NAD(P)-binding Rossmann-like Domain"/>
    <property type="match status" value="1"/>
</dbReference>
<evidence type="ECO:0000256" key="1">
    <source>
        <dbReference type="ARBA" id="ARBA00006484"/>
    </source>
</evidence>
<dbReference type="InterPro" id="IPR002347">
    <property type="entry name" value="SDR_fam"/>
</dbReference>
<dbReference type="Pfam" id="PF00106">
    <property type="entry name" value="adh_short"/>
    <property type="match status" value="1"/>
</dbReference>
<dbReference type="GO" id="GO:0016491">
    <property type="term" value="F:oxidoreductase activity"/>
    <property type="evidence" value="ECO:0007669"/>
    <property type="project" value="UniProtKB-KW"/>
</dbReference>
<proteinExistence type="inferred from homology"/>
<dbReference type="PANTHER" id="PTHR43477:SF1">
    <property type="entry name" value="DIHYDROANTICAPSIN 7-DEHYDROGENASE"/>
    <property type="match status" value="1"/>
</dbReference>
<dbReference type="InterPro" id="IPR036291">
    <property type="entry name" value="NAD(P)-bd_dom_sf"/>
</dbReference>
<dbReference type="Proteomes" id="UP000460435">
    <property type="component" value="Unassembled WGS sequence"/>
</dbReference>
<gene>
    <name evidence="3" type="ORF">F7O44_25075</name>
</gene>
<dbReference type="PROSITE" id="PS00061">
    <property type="entry name" value="ADH_SHORT"/>
    <property type="match status" value="1"/>
</dbReference>
<dbReference type="InterPro" id="IPR051122">
    <property type="entry name" value="SDR_DHRS6-like"/>
</dbReference>
<comment type="similarity">
    <text evidence="1">Belongs to the short-chain dehydrogenases/reductases (SDR) family.</text>
</comment>
<dbReference type="RefSeq" id="WP_162453060.1">
    <property type="nucleotide sequence ID" value="NZ_WLZY01000011.1"/>
</dbReference>
<dbReference type="InterPro" id="IPR020904">
    <property type="entry name" value="Sc_DH/Rdtase_CS"/>
</dbReference>
<dbReference type="EMBL" id="WLZY01000011">
    <property type="protein sequence ID" value="NDL60353.1"/>
    <property type="molecule type" value="Genomic_DNA"/>
</dbReference>
<name>A0A7K3MAN4_9ACTN</name>
<evidence type="ECO:0000256" key="2">
    <source>
        <dbReference type="ARBA" id="ARBA00023002"/>
    </source>
</evidence>
<dbReference type="PRINTS" id="PR00081">
    <property type="entry name" value="GDHRDH"/>
</dbReference>
<evidence type="ECO:0000313" key="3">
    <source>
        <dbReference type="EMBL" id="NDL60353.1"/>
    </source>
</evidence>
<dbReference type="AlphaFoldDB" id="A0A7K3MAN4"/>
<protein>
    <submittedName>
        <fullName evidence="3">SDR family NAD(P)-dependent oxidoreductase</fullName>
    </submittedName>
</protein>
<dbReference type="PANTHER" id="PTHR43477">
    <property type="entry name" value="DIHYDROANTICAPSIN 7-DEHYDROGENASE"/>
    <property type="match status" value="1"/>
</dbReference>
<reference evidence="3 4" key="1">
    <citation type="submission" date="2019-11" db="EMBL/GenBank/DDBJ databases">
        <authorList>
            <person name="Li X.-J."/>
            <person name="Feng X.-M."/>
        </authorList>
    </citation>
    <scope>NUCLEOTIDE SEQUENCE [LARGE SCALE GENOMIC DNA]</scope>
    <source>
        <strain evidence="3 4">XMNu-373</strain>
    </source>
</reference>